<name>G0U0A2_TRYVY</name>
<keyword evidence="2" id="KW-0812">Transmembrane</keyword>
<dbReference type="AlphaFoldDB" id="G0U0A2"/>
<protein>
    <recommendedName>
        <fullName evidence="4">Transmembrane protein</fullName>
    </recommendedName>
</protein>
<evidence type="ECO:0000256" key="2">
    <source>
        <dbReference type="SAM" id="Phobius"/>
    </source>
</evidence>
<gene>
    <name evidence="3" type="ORF">TVY486_0801080</name>
</gene>
<evidence type="ECO:0000313" key="3">
    <source>
        <dbReference type="EMBL" id="CCC49500.1"/>
    </source>
</evidence>
<keyword evidence="2" id="KW-1133">Transmembrane helix</keyword>
<sequence>MFRRLPTWQVSSVRTEKTSERRGNPSPSPIEQPHCTQSAFLFSKGRRMTPPFLLCVIIIIFICYFILFSNGKCSLHFPHRFLFLKPRFPSEKKKQRDQKGSVTTQKIHNLSSWCENKYLKH</sequence>
<feature type="region of interest" description="Disordered" evidence="1">
    <location>
        <begin position="1"/>
        <end position="32"/>
    </location>
</feature>
<evidence type="ECO:0008006" key="4">
    <source>
        <dbReference type="Google" id="ProtNLM"/>
    </source>
</evidence>
<feature type="compositionally biased region" description="Basic and acidic residues" evidence="1">
    <location>
        <begin position="14"/>
        <end position="23"/>
    </location>
</feature>
<feature type="transmembrane region" description="Helical" evidence="2">
    <location>
        <begin position="51"/>
        <end position="68"/>
    </location>
</feature>
<dbReference type="EMBL" id="HE573024">
    <property type="protein sequence ID" value="CCC49500.1"/>
    <property type="molecule type" value="Genomic_DNA"/>
</dbReference>
<keyword evidence="2" id="KW-0472">Membrane</keyword>
<organism evidence="3">
    <name type="scientific">Trypanosoma vivax (strain Y486)</name>
    <dbReference type="NCBI Taxonomy" id="1055687"/>
    <lineage>
        <taxon>Eukaryota</taxon>
        <taxon>Discoba</taxon>
        <taxon>Euglenozoa</taxon>
        <taxon>Kinetoplastea</taxon>
        <taxon>Metakinetoplastina</taxon>
        <taxon>Trypanosomatida</taxon>
        <taxon>Trypanosomatidae</taxon>
        <taxon>Trypanosoma</taxon>
        <taxon>Duttonella</taxon>
    </lineage>
</organism>
<proteinExistence type="predicted"/>
<reference evidence="3" key="1">
    <citation type="journal article" date="2012" name="Proc. Natl. Acad. Sci. U.S.A.">
        <title>Antigenic diversity is generated by distinct evolutionary mechanisms in African trypanosome species.</title>
        <authorList>
            <person name="Jackson A.P."/>
            <person name="Berry A."/>
            <person name="Aslett M."/>
            <person name="Allison H.C."/>
            <person name="Burton P."/>
            <person name="Vavrova-Anderson J."/>
            <person name="Brown R."/>
            <person name="Browne H."/>
            <person name="Corton N."/>
            <person name="Hauser H."/>
            <person name="Gamble J."/>
            <person name="Gilderthorp R."/>
            <person name="Marcello L."/>
            <person name="McQuillan J."/>
            <person name="Otto T.D."/>
            <person name="Quail M.A."/>
            <person name="Sanders M.J."/>
            <person name="van Tonder A."/>
            <person name="Ginger M.L."/>
            <person name="Field M.C."/>
            <person name="Barry J.D."/>
            <person name="Hertz-Fowler C."/>
            <person name="Berriman M."/>
        </authorList>
    </citation>
    <scope>NUCLEOTIDE SEQUENCE</scope>
    <source>
        <strain evidence="3">Y486</strain>
    </source>
</reference>
<evidence type="ECO:0000256" key="1">
    <source>
        <dbReference type="SAM" id="MobiDB-lite"/>
    </source>
</evidence>
<accession>G0U0A2</accession>